<dbReference type="InterPro" id="IPR050237">
    <property type="entry name" value="ATP-dep_AMP-bd_enzyme"/>
</dbReference>
<name>A0A4R7BXP3_9HYPH</name>
<dbReference type="InterPro" id="IPR042099">
    <property type="entry name" value="ANL_N_sf"/>
</dbReference>
<dbReference type="SUPFAM" id="SSF56801">
    <property type="entry name" value="Acetyl-CoA synthetase-like"/>
    <property type="match status" value="1"/>
</dbReference>
<evidence type="ECO:0000259" key="1">
    <source>
        <dbReference type="Pfam" id="PF00501"/>
    </source>
</evidence>
<dbReference type="GO" id="GO:0016878">
    <property type="term" value="F:acid-thiol ligase activity"/>
    <property type="evidence" value="ECO:0007669"/>
    <property type="project" value="UniProtKB-ARBA"/>
</dbReference>
<comment type="caution">
    <text evidence="3">The sequence shown here is derived from an EMBL/GenBank/DDBJ whole genome shotgun (WGS) entry which is preliminary data.</text>
</comment>
<evidence type="ECO:0000259" key="2">
    <source>
        <dbReference type="Pfam" id="PF13193"/>
    </source>
</evidence>
<evidence type="ECO:0000313" key="4">
    <source>
        <dbReference type="Proteomes" id="UP000295122"/>
    </source>
</evidence>
<dbReference type="Pfam" id="PF00501">
    <property type="entry name" value="AMP-binding"/>
    <property type="match status" value="1"/>
</dbReference>
<dbReference type="PANTHER" id="PTHR43767:SF1">
    <property type="entry name" value="NONRIBOSOMAL PEPTIDE SYNTHASE PES1 (EUROFUNG)-RELATED"/>
    <property type="match status" value="1"/>
</dbReference>
<dbReference type="Proteomes" id="UP000295122">
    <property type="component" value="Unassembled WGS sequence"/>
</dbReference>
<keyword evidence="4" id="KW-1185">Reference proteome</keyword>
<dbReference type="AlphaFoldDB" id="A0A4R7BXP3"/>
<dbReference type="InterPro" id="IPR020845">
    <property type="entry name" value="AMP-binding_CS"/>
</dbReference>
<dbReference type="EMBL" id="SNZR01000013">
    <property type="protein sequence ID" value="TDR90361.1"/>
    <property type="molecule type" value="Genomic_DNA"/>
</dbReference>
<feature type="domain" description="AMP-binding enzyme C-terminal" evidence="2">
    <location>
        <begin position="411"/>
        <end position="484"/>
    </location>
</feature>
<feature type="domain" description="AMP-dependent synthetase/ligase" evidence="1">
    <location>
        <begin position="9"/>
        <end position="361"/>
    </location>
</feature>
<dbReference type="OrthoDB" id="7315605at2"/>
<dbReference type="InterPro" id="IPR025110">
    <property type="entry name" value="AMP-bd_C"/>
</dbReference>
<reference evidence="3 4" key="1">
    <citation type="submission" date="2019-03" db="EMBL/GenBank/DDBJ databases">
        <title>Genomic Encyclopedia of Type Strains, Phase IV (KMG-IV): sequencing the most valuable type-strain genomes for metagenomic binning, comparative biology and taxonomic classification.</title>
        <authorList>
            <person name="Goeker M."/>
        </authorList>
    </citation>
    <scope>NUCLEOTIDE SEQUENCE [LARGE SCALE GENOMIC DNA]</scope>
    <source>
        <strain evidence="3 4">DSM 25903</strain>
    </source>
</reference>
<organism evidence="3 4">
    <name type="scientific">Enterovirga rhinocerotis</name>
    <dbReference type="NCBI Taxonomy" id="1339210"/>
    <lineage>
        <taxon>Bacteria</taxon>
        <taxon>Pseudomonadati</taxon>
        <taxon>Pseudomonadota</taxon>
        <taxon>Alphaproteobacteria</taxon>
        <taxon>Hyphomicrobiales</taxon>
        <taxon>Methylobacteriaceae</taxon>
        <taxon>Enterovirga</taxon>
    </lineage>
</organism>
<dbReference type="PROSITE" id="PS00455">
    <property type="entry name" value="AMP_BINDING"/>
    <property type="match status" value="1"/>
</dbReference>
<gene>
    <name evidence="3" type="ORF">EV668_3212</name>
</gene>
<dbReference type="RefSeq" id="WP_133771694.1">
    <property type="nucleotide sequence ID" value="NZ_SNZR01000013.1"/>
</dbReference>
<dbReference type="InterPro" id="IPR000873">
    <property type="entry name" value="AMP-dep_synth/lig_dom"/>
</dbReference>
<sequence length="504" mass="54967">MSNIASSLAAQAARRGAATAVFADEGDLSWQDWADLSLRSSARFRALGIAAGSHAALLCTNRPAYLVAWLGLVNSGAVVVSLNSGLVGEGLRYGIRQSKASALIVERALYEKLRADLEPVLAGLTLIVFDGEDDLYAEARRHEPDPVLDADGSEPVSIIYTSGTTGPPKGVLNCHEAFLACGRETATLLDIVEADRIMVFLPLFHTNPQMYAVMTALETGCALVIRPKLSVSAFFDDARRFGATVFTYVGTVLAMLTSRIRDEVRDHPITRCIGGGCPKEVWGPVQERFGITPHELYGMTEVGGWVTGNRREAYRFGSVGKARPDVEVAVFDAQDRPVPPGTPGEIVVRPKEPDTILLGYWDNAQASWEASRNFWFHTGDAGQFDEDGYLYFLGRTKEIIRRGGENISPFEIETVLLDHPGIRDAAVVAVPDPIWGQEIKAVVVAEGELAPQAVRDFLDGRVPAYMLPRYVQLVSLIPRTETQKIQRKALQENESGVVDLVGRS</sequence>
<evidence type="ECO:0000313" key="3">
    <source>
        <dbReference type="EMBL" id="TDR90361.1"/>
    </source>
</evidence>
<dbReference type="Gene3D" id="3.30.300.30">
    <property type="match status" value="1"/>
</dbReference>
<dbReference type="PANTHER" id="PTHR43767">
    <property type="entry name" value="LONG-CHAIN-FATTY-ACID--COA LIGASE"/>
    <property type="match status" value="1"/>
</dbReference>
<keyword evidence="3" id="KW-0436">Ligase</keyword>
<dbReference type="Pfam" id="PF13193">
    <property type="entry name" value="AMP-binding_C"/>
    <property type="match status" value="1"/>
</dbReference>
<proteinExistence type="predicted"/>
<accession>A0A4R7BXP3</accession>
<protein>
    <submittedName>
        <fullName evidence="3">Crotonobetaine/carnitine-CoA ligase</fullName>
    </submittedName>
</protein>
<dbReference type="Gene3D" id="3.40.50.12780">
    <property type="entry name" value="N-terminal domain of ligase-like"/>
    <property type="match status" value="1"/>
</dbReference>
<dbReference type="InterPro" id="IPR045851">
    <property type="entry name" value="AMP-bd_C_sf"/>
</dbReference>